<name>A0A699ITB2_TANCI</name>
<comment type="caution">
    <text evidence="2">The sequence shown here is derived from an EMBL/GenBank/DDBJ whole genome shotgun (WGS) entry which is preliminary data.</text>
</comment>
<feature type="region of interest" description="Disordered" evidence="1">
    <location>
        <begin position="85"/>
        <end position="118"/>
    </location>
</feature>
<dbReference type="EMBL" id="BKCJ010329371">
    <property type="protein sequence ID" value="GEZ83023.1"/>
    <property type="molecule type" value="Genomic_DNA"/>
</dbReference>
<reference evidence="2" key="1">
    <citation type="journal article" date="2019" name="Sci. Rep.">
        <title>Draft genome of Tanacetum cinerariifolium, the natural source of mosquito coil.</title>
        <authorList>
            <person name="Yamashiro T."/>
            <person name="Shiraishi A."/>
            <person name="Satake H."/>
            <person name="Nakayama K."/>
        </authorList>
    </citation>
    <scope>NUCLEOTIDE SEQUENCE</scope>
</reference>
<evidence type="ECO:0000256" key="1">
    <source>
        <dbReference type="SAM" id="MobiDB-lite"/>
    </source>
</evidence>
<organism evidence="2">
    <name type="scientific">Tanacetum cinerariifolium</name>
    <name type="common">Dalmatian daisy</name>
    <name type="synonym">Chrysanthemum cinerariifolium</name>
    <dbReference type="NCBI Taxonomy" id="118510"/>
    <lineage>
        <taxon>Eukaryota</taxon>
        <taxon>Viridiplantae</taxon>
        <taxon>Streptophyta</taxon>
        <taxon>Embryophyta</taxon>
        <taxon>Tracheophyta</taxon>
        <taxon>Spermatophyta</taxon>
        <taxon>Magnoliopsida</taxon>
        <taxon>eudicotyledons</taxon>
        <taxon>Gunneridae</taxon>
        <taxon>Pentapetalae</taxon>
        <taxon>asterids</taxon>
        <taxon>campanulids</taxon>
        <taxon>Asterales</taxon>
        <taxon>Asteraceae</taxon>
        <taxon>Asteroideae</taxon>
        <taxon>Anthemideae</taxon>
        <taxon>Anthemidinae</taxon>
        <taxon>Tanacetum</taxon>
    </lineage>
</organism>
<evidence type="ECO:0000313" key="2">
    <source>
        <dbReference type="EMBL" id="GEZ83023.1"/>
    </source>
</evidence>
<gene>
    <name evidence="2" type="ORF">Tci_554996</name>
</gene>
<sequence>MFTQYYQQFLLVESSPAVETITSSSNFINSSNNFNSTKKPFNPNKILHDWLFKIGSYKSHPQHKALYEALEASIDRDNREEFMDAMAKSRKRHRDDQDPPLPPPKDSEQSKKKRYDSEMEECHLLLKDKIDLTNPEGDKDKRHALSISKLKAVTTKPLGSKNSYRHCGLKVNMNTLLVQHTVSHTGGLSARNSTSQDTVPPLIIVADYKEYKISKADFKILHSNDFEDLYLLHLQGNLNHLSGVDKVHLFNAVNLLIRNLFIRKRVEDLQLEIESYQTKLNLTQPN</sequence>
<accession>A0A699ITB2</accession>
<feature type="compositionally biased region" description="Basic and acidic residues" evidence="1">
    <location>
        <begin position="105"/>
        <end position="118"/>
    </location>
</feature>
<protein>
    <submittedName>
        <fullName evidence="2">Uncharacterized protein</fullName>
    </submittedName>
</protein>
<dbReference type="AlphaFoldDB" id="A0A699ITB2"/>
<proteinExistence type="predicted"/>